<gene>
    <name evidence="1" type="ORF">GCM10009111_28140</name>
</gene>
<organism evidence="1 2">
    <name type="scientific">Colwellia asteriadis</name>
    <dbReference type="NCBI Taxonomy" id="517723"/>
    <lineage>
        <taxon>Bacteria</taxon>
        <taxon>Pseudomonadati</taxon>
        <taxon>Pseudomonadota</taxon>
        <taxon>Gammaproteobacteria</taxon>
        <taxon>Alteromonadales</taxon>
        <taxon>Colwelliaceae</taxon>
        <taxon>Colwellia</taxon>
    </lineage>
</organism>
<protein>
    <submittedName>
        <fullName evidence="1">Uncharacterized protein</fullName>
    </submittedName>
</protein>
<dbReference type="Proteomes" id="UP001500021">
    <property type="component" value="Unassembled WGS sequence"/>
</dbReference>
<comment type="caution">
    <text evidence="1">The sequence shown here is derived from an EMBL/GenBank/DDBJ whole genome shotgun (WGS) entry which is preliminary data.</text>
</comment>
<dbReference type="RefSeq" id="WP_215980386.1">
    <property type="nucleotide sequence ID" value="NZ_BAAAFA010000010.1"/>
</dbReference>
<keyword evidence="2" id="KW-1185">Reference proteome</keyword>
<name>A0ABP3WIY4_9GAMM</name>
<evidence type="ECO:0000313" key="2">
    <source>
        <dbReference type="Proteomes" id="UP001500021"/>
    </source>
</evidence>
<accession>A0ABP3WIY4</accession>
<evidence type="ECO:0000313" key="1">
    <source>
        <dbReference type="EMBL" id="GAA0821328.1"/>
    </source>
</evidence>
<reference evidence="2" key="1">
    <citation type="journal article" date="2019" name="Int. J. Syst. Evol. Microbiol.">
        <title>The Global Catalogue of Microorganisms (GCM) 10K type strain sequencing project: providing services to taxonomists for standard genome sequencing and annotation.</title>
        <authorList>
            <consortium name="The Broad Institute Genomics Platform"/>
            <consortium name="The Broad Institute Genome Sequencing Center for Infectious Disease"/>
            <person name="Wu L."/>
            <person name="Ma J."/>
        </authorList>
    </citation>
    <scope>NUCLEOTIDE SEQUENCE [LARGE SCALE GENOMIC DNA]</scope>
    <source>
        <strain evidence="2">JCM 15608</strain>
    </source>
</reference>
<dbReference type="EMBL" id="BAAAFA010000010">
    <property type="protein sequence ID" value="GAA0821328.1"/>
    <property type="molecule type" value="Genomic_DNA"/>
</dbReference>
<proteinExistence type="predicted"/>
<sequence>MSYTYKGKVVSIVSPLVSISVNKLNVVIKDQSGTQFFEFTNRIESKDFLTLLVNS</sequence>